<keyword evidence="1" id="KW-0472">Membrane</keyword>
<feature type="transmembrane region" description="Helical" evidence="1">
    <location>
        <begin position="184"/>
        <end position="204"/>
    </location>
</feature>
<feature type="transmembrane region" description="Helical" evidence="1">
    <location>
        <begin position="309"/>
        <end position="330"/>
    </location>
</feature>
<feature type="transmembrane region" description="Helical" evidence="1">
    <location>
        <begin position="285"/>
        <end position="303"/>
    </location>
</feature>
<dbReference type="EMBL" id="JADFUA010000002">
    <property type="protein sequence ID" value="MBE9608654.1"/>
    <property type="molecule type" value="Genomic_DNA"/>
</dbReference>
<feature type="domain" description="DUF4401" evidence="2">
    <location>
        <begin position="11"/>
        <end position="332"/>
    </location>
</feature>
<keyword evidence="1" id="KW-0812">Transmembrane</keyword>
<organism evidence="3 4">
    <name type="scientific">Chitinilyticum piscinae</name>
    <dbReference type="NCBI Taxonomy" id="2866724"/>
    <lineage>
        <taxon>Bacteria</taxon>
        <taxon>Pseudomonadati</taxon>
        <taxon>Pseudomonadota</taxon>
        <taxon>Betaproteobacteria</taxon>
        <taxon>Neisseriales</taxon>
        <taxon>Chitinibacteraceae</taxon>
        <taxon>Chitinilyticum</taxon>
    </lineage>
</organism>
<proteinExistence type="predicted"/>
<feature type="transmembrane region" description="Helical" evidence="1">
    <location>
        <begin position="252"/>
        <end position="278"/>
    </location>
</feature>
<name>A0A8J7FLV9_9NEIS</name>
<evidence type="ECO:0000256" key="1">
    <source>
        <dbReference type="SAM" id="Phobius"/>
    </source>
</evidence>
<feature type="transmembrane region" description="Helical" evidence="1">
    <location>
        <begin position="122"/>
        <end position="139"/>
    </location>
</feature>
<evidence type="ECO:0000259" key="2">
    <source>
        <dbReference type="Pfam" id="PF14351"/>
    </source>
</evidence>
<dbReference type="Pfam" id="PF14351">
    <property type="entry name" value="DUF4401"/>
    <property type="match status" value="1"/>
</dbReference>
<dbReference type="AlphaFoldDB" id="A0A8J7FLV9"/>
<feature type="transmembrane region" description="Helical" evidence="1">
    <location>
        <begin position="46"/>
        <end position="62"/>
    </location>
</feature>
<dbReference type="InterPro" id="IPR025513">
    <property type="entry name" value="DUF4401"/>
</dbReference>
<comment type="caution">
    <text evidence="3">The sequence shown here is derived from an EMBL/GenBank/DDBJ whole genome shotgun (WGS) entry which is preliminary data.</text>
</comment>
<keyword evidence="1" id="KW-1133">Transmembrane helix</keyword>
<reference evidence="3 4" key="1">
    <citation type="submission" date="2020-10" db="EMBL/GenBank/DDBJ databases">
        <title>The genome sequence of Chitinilyticum litopenaei 4Y14.</title>
        <authorList>
            <person name="Liu Y."/>
        </authorList>
    </citation>
    <scope>NUCLEOTIDE SEQUENCE [LARGE SCALE GENOMIC DNA]</scope>
    <source>
        <strain evidence="3 4">4Y14</strain>
    </source>
</reference>
<evidence type="ECO:0000313" key="4">
    <source>
        <dbReference type="Proteomes" id="UP000604481"/>
    </source>
</evidence>
<feature type="transmembrane region" description="Helical" evidence="1">
    <location>
        <begin position="151"/>
        <end position="172"/>
    </location>
</feature>
<evidence type="ECO:0000313" key="3">
    <source>
        <dbReference type="EMBL" id="MBE9608654.1"/>
    </source>
</evidence>
<sequence>MSTISMKQGLPLAVRGLQGVGAWICAILLMVAIAVGPVMMSGEHSVLVLAPLFAAGGYWLAARNDDGFLADLGVPLCMAGLGLLPLVLEQLGVRQHDWWDSLDYVYAGPSLLVWWFARNRQLQFVAALVLAMIGWYWLGGREPWYGYDSAGLVYAGVLRDTLVVVLLAWWWLLPPSWGERLAALRWALGLVALGMTLGGIDSFLRPEGSGAGAVGGTLLQVLQFGMPPALALLGVMAYGIRREQLPLRWLAPWLAVLPLVLMSPLFLYPLLFLWLAMLVPGRHRLLNGLGGAGAVYAFSRFYYLLDWPLLLKGVVLLGAGSVLLLLAWVLRRGSQA</sequence>
<feature type="transmembrane region" description="Helical" evidence="1">
    <location>
        <begin position="216"/>
        <end position="240"/>
    </location>
</feature>
<dbReference type="RefSeq" id="WP_194115185.1">
    <property type="nucleotide sequence ID" value="NZ_JADFUA010000002.1"/>
</dbReference>
<protein>
    <submittedName>
        <fullName evidence="3">DUF4401 domain-containing protein</fullName>
    </submittedName>
</protein>
<feature type="transmembrane region" description="Helical" evidence="1">
    <location>
        <begin position="20"/>
        <end position="39"/>
    </location>
</feature>
<feature type="transmembrane region" description="Helical" evidence="1">
    <location>
        <begin position="68"/>
        <end position="86"/>
    </location>
</feature>
<accession>A0A8J7FLV9</accession>
<gene>
    <name evidence="3" type="ORF">INR99_04760</name>
</gene>
<dbReference type="Proteomes" id="UP000604481">
    <property type="component" value="Unassembled WGS sequence"/>
</dbReference>
<keyword evidence="4" id="KW-1185">Reference proteome</keyword>